<accession>A0A3Q0KT20</accession>
<dbReference type="AlphaFoldDB" id="A0A3Q0KT20"/>
<comment type="similarity">
    <text evidence="1">Belongs to the WD repeat mio family.</text>
</comment>
<feature type="compositionally biased region" description="Polar residues" evidence="4">
    <location>
        <begin position="580"/>
        <end position="596"/>
    </location>
</feature>
<dbReference type="InParanoid" id="A0A3Q0KT20"/>
<reference evidence="7" key="1">
    <citation type="journal article" date="2012" name="PLoS Negl. Trop. Dis.">
        <title>A systematically improved high quality genome and transcriptome of the human blood fluke Schistosoma mansoni.</title>
        <authorList>
            <person name="Protasio A.V."/>
            <person name="Tsai I.J."/>
            <person name="Babbage A."/>
            <person name="Nichol S."/>
            <person name="Hunt M."/>
            <person name="Aslett M.A."/>
            <person name="De Silva N."/>
            <person name="Velarde G.S."/>
            <person name="Anderson T.J."/>
            <person name="Clark R.C."/>
            <person name="Davidson C."/>
            <person name="Dillon G.P."/>
            <person name="Holroyd N.E."/>
            <person name="LoVerde P.T."/>
            <person name="Lloyd C."/>
            <person name="McQuillan J."/>
            <person name="Oliveira G."/>
            <person name="Otto T.D."/>
            <person name="Parker-Manuel S.J."/>
            <person name="Quail M.A."/>
            <person name="Wilson R.A."/>
            <person name="Zerlotini A."/>
            <person name="Dunne D.W."/>
            <person name="Berriman M."/>
        </authorList>
    </citation>
    <scope>NUCLEOTIDE SEQUENCE [LARGE SCALE GENOMIC DNA]</scope>
    <source>
        <strain evidence="7">Puerto Rican</strain>
    </source>
</reference>
<dbReference type="CDD" id="cd16691">
    <property type="entry name" value="mRING-H2-C3H3C2_Mio"/>
    <property type="match status" value="1"/>
</dbReference>
<dbReference type="Pfam" id="PF17034">
    <property type="entry name" value="zinc_ribbon_16"/>
    <property type="match status" value="2"/>
</dbReference>
<organism evidence="7 8">
    <name type="scientific">Schistosoma mansoni</name>
    <name type="common">Blood fluke</name>
    <dbReference type="NCBI Taxonomy" id="6183"/>
    <lineage>
        <taxon>Eukaryota</taxon>
        <taxon>Metazoa</taxon>
        <taxon>Spiralia</taxon>
        <taxon>Lophotrochozoa</taxon>
        <taxon>Platyhelminthes</taxon>
        <taxon>Trematoda</taxon>
        <taxon>Digenea</taxon>
        <taxon>Strigeidida</taxon>
        <taxon>Schistosomatoidea</taxon>
        <taxon>Schistosomatidae</taxon>
        <taxon>Schistosoma</taxon>
    </lineage>
</organism>
<reference evidence="8" key="2">
    <citation type="submission" date="2018-12" db="UniProtKB">
        <authorList>
            <consortium name="WormBaseParasite"/>
        </authorList>
    </citation>
    <scope>IDENTIFICATION</scope>
    <source>
        <strain evidence="8">Puerto Rican</strain>
    </source>
</reference>
<dbReference type="Pfam" id="PF21720">
    <property type="entry name" value="MIOS_WD40"/>
    <property type="match status" value="1"/>
</dbReference>
<dbReference type="Pfam" id="PF21719">
    <property type="entry name" value="MIOS_a-sol"/>
    <property type="match status" value="1"/>
</dbReference>
<feature type="region of interest" description="Disordered" evidence="4">
    <location>
        <begin position="580"/>
        <end position="600"/>
    </location>
</feature>
<dbReference type="PANTHER" id="PTHR16453">
    <property type="entry name" value="WD40 DOMAIN-CONTAINING PROTEIN MIO FAMILY MEMBER"/>
    <property type="match status" value="1"/>
</dbReference>
<dbReference type="ExpressionAtlas" id="A0A3Q0KT20">
    <property type="expression patterns" value="baseline"/>
</dbReference>
<evidence type="ECO:0000259" key="6">
    <source>
        <dbReference type="Pfam" id="PF21719"/>
    </source>
</evidence>
<proteinExistence type="inferred from homology"/>
<dbReference type="InterPro" id="IPR037593">
    <property type="entry name" value="MIOS/Sea4"/>
</dbReference>
<dbReference type="STRING" id="6183.A0A3Q0KT20"/>
<feature type="region of interest" description="Disordered" evidence="4">
    <location>
        <begin position="1271"/>
        <end position="1294"/>
    </location>
</feature>
<sequence length="1294" mass="144341">MPYSSEYDIQWPPNRSDVFVVVWKQYVYLFRLEQASSAHGDSNSFIIGSKLRFLLSVLNIWSNNVSPQCVAWVPSSNKLNLDVVPNHLIAITHNVGCVKLMGLPNCNVEEDRFGLQNKELTPRFSRNTTFLVWNPWKRNLATQGFDRPRNSREPSVLIWDVTKYTGSRHTNVKSTDRGSVCANDLHTHTYSLPFAINGSDYSVPDTQATSSLVSVYSSVSDKEWISNTTTCEKPLCDLGIQDTASFAWLSKSSFIAGMSGTYLKVFDLSDPSKVCQITTTRAVYGLTVDPLCSKRFASFCERQISLWRLDNLEKPVYTFMESGDVLQIKWSPLREAWLGVLVTDSCTVKLYDTYSMFCQSIEEPEQIPLERLLFPSSRSNVNLVAFSWHPSNINCLLTLNRDGCLNVAQLVERPAIGWSANQTLVWSYTRDWTAFSLTGIVSSNLQTLMEFLHAVNDNKRSETSVNNSNTTYSLSNAQYLANCQNIKNKDYHNDNNNDKNKRSHEKQTELLVQLKRCMELDVAVVMRKRAELGYGLDITGATYVEIVKDDVQLRTMWTWIKYINDYMDDPLIRRHLDVDSSQSNYTSNQRNGTDSIPSKRRVPFRGSGVISLLCDNSSSSGTKLTSEVLMNVEWQGIDVKLPFSRYRSPERSRVLRFCMWPLDDTDVVQRPVFESLCSEGQYERAAAMALINLKFDWALSFLNRASSDADIDLVALALAGYTDTRNELWRTTCANLIKHLQNPYLRVMFVFLSRQGGDFQSILNDDALCLIDRVACACLYLNDDDLLVFLRSTCNSMVQRGQLESILLTGLCSNDFINLIQNYVDTTGDVQSAAIVGLHACQLSLNDNYSMVNNDKRTDTNDNNNLNNSRHLQIVLNGARSSTVDKKLSTPVGGGYVGRGYLSGSSIGVQQPMVIKLGGLKIANWVQCYRDLLDQWQMWFYRADFDITYKSRLLSDYLYPPSTSRTQMSSSLLTSSKSVEADIPTTSTISGTSSTNTITTTNSTVTTVSTSNTNSSSYGSKVRNFGFIAGANQAFVACGFCGWRLEPQNNKLNMFNTGCISGAGSGGSNTSNTMNSPSMIDTPCSPTATTTTTNLQMHGGGGKLTICQHCRKPLPRCSICLMHLGTSIPSNEYTSVNNAIKSAESMFQQTALSSTGKLSIDFMNAMQINTTSSSIPLSEDNAINKNNQKNLYSSPEKSSPVPNSIYMADWFVWCQACRHGGHASHLTDWFYGDSFDLGDNGYSKECPVSGCQCHCAALDVNQTLSQLNYSRSSINSRSPDSEESSSLVDNEPIG</sequence>
<dbReference type="InterPro" id="IPR031488">
    <property type="entry name" value="Zn_ribbon_mio"/>
</dbReference>
<dbReference type="Gene3D" id="2.130.10.10">
    <property type="entry name" value="YVTN repeat-like/Quinoprotein amine dehydrogenase"/>
    <property type="match status" value="1"/>
</dbReference>
<dbReference type="InterPro" id="IPR049092">
    <property type="entry name" value="MIOS_a-sol"/>
</dbReference>
<feature type="domain" description="GATOR2 complex protein MIO zinc-ribbon like" evidence="5">
    <location>
        <begin position="1203"/>
        <end position="1256"/>
    </location>
</feature>
<dbReference type="PANTHER" id="PTHR16453:SF9">
    <property type="entry name" value="GATOR COMPLEX PROTEIN MIOS"/>
    <property type="match status" value="1"/>
</dbReference>
<protein>
    <submittedName>
        <fullName evidence="8">Zinc_ribbon_16 domain-containing protein</fullName>
    </submittedName>
</protein>
<keyword evidence="7" id="KW-1185">Reference proteome</keyword>
<dbReference type="WBParaSite" id="Smp_172540.1">
    <property type="protein sequence ID" value="Smp_172540.1"/>
    <property type="gene ID" value="Smp_172540"/>
</dbReference>
<evidence type="ECO:0000313" key="7">
    <source>
        <dbReference type="Proteomes" id="UP000008854"/>
    </source>
</evidence>
<dbReference type="GO" id="GO:0034198">
    <property type="term" value="P:cellular response to amino acid starvation"/>
    <property type="evidence" value="ECO:0007669"/>
    <property type="project" value="TreeGrafter"/>
</dbReference>
<dbReference type="SUPFAM" id="SSF50978">
    <property type="entry name" value="WD40 repeat-like"/>
    <property type="match status" value="1"/>
</dbReference>
<feature type="domain" description="GATOR2 complex protein MIO zinc-ribbon like" evidence="5">
    <location>
        <begin position="1100"/>
        <end position="1145"/>
    </location>
</feature>
<keyword evidence="2" id="KW-0853">WD repeat</keyword>
<dbReference type="Proteomes" id="UP000008854">
    <property type="component" value="Unassembled WGS sequence"/>
</dbReference>
<dbReference type="GO" id="GO:0005737">
    <property type="term" value="C:cytoplasm"/>
    <property type="evidence" value="ECO:0007669"/>
    <property type="project" value="TreeGrafter"/>
</dbReference>
<dbReference type="FunCoup" id="A0A3Q0KT20">
    <property type="interactions" value="1556"/>
</dbReference>
<evidence type="ECO:0000256" key="3">
    <source>
        <dbReference type="ARBA" id="ARBA00022737"/>
    </source>
</evidence>
<evidence type="ECO:0000259" key="5">
    <source>
        <dbReference type="Pfam" id="PF17034"/>
    </source>
</evidence>
<evidence type="ECO:0000256" key="1">
    <source>
        <dbReference type="ARBA" id="ARBA00009713"/>
    </source>
</evidence>
<dbReference type="InterPro" id="IPR015943">
    <property type="entry name" value="WD40/YVTN_repeat-like_dom_sf"/>
</dbReference>
<keyword evidence="3" id="KW-0677">Repeat</keyword>
<dbReference type="InterPro" id="IPR036322">
    <property type="entry name" value="WD40_repeat_dom_sf"/>
</dbReference>
<evidence type="ECO:0000313" key="8">
    <source>
        <dbReference type="WBParaSite" id="Smp_172540.1"/>
    </source>
</evidence>
<name>A0A3Q0KT20_SCHMA</name>
<dbReference type="GO" id="GO:1904263">
    <property type="term" value="P:positive regulation of TORC1 signaling"/>
    <property type="evidence" value="ECO:0007669"/>
    <property type="project" value="TreeGrafter"/>
</dbReference>
<evidence type="ECO:0000256" key="4">
    <source>
        <dbReference type="SAM" id="MobiDB-lite"/>
    </source>
</evidence>
<evidence type="ECO:0000256" key="2">
    <source>
        <dbReference type="ARBA" id="ARBA00022574"/>
    </source>
</evidence>
<feature type="domain" description="MIOS-like alpha-solenoid" evidence="6">
    <location>
        <begin position="526"/>
        <end position="780"/>
    </location>
</feature>